<dbReference type="InterPro" id="IPR017900">
    <property type="entry name" value="4Fe4S_Fe_S_CS"/>
</dbReference>
<dbReference type="SUPFAM" id="SSF52402">
    <property type="entry name" value="Adenine nucleotide alpha hydrolases-like"/>
    <property type="match status" value="1"/>
</dbReference>
<dbReference type="InterPro" id="IPR050128">
    <property type="entry name" value="Sulfate_adenylyltrnsfr_sub2"/>
</dbReference>
<accession>A0ABX6PVC3</accession>
<dbReference type="InterPro" id="IPR014729">
    <property type="entry name" value="Rossmann-like_a/b/a_fold"/>
</dbReference>
<name>A0ABX6PVC3_9FIRM</name>
<keyword evidence="6" id="KW-1185">Reference proteome</keyword>
<evidence type="ECO:0000313" key="6">
    <source>
        <dbReference type="Proteomes" id="UP000509623"/>
    </source>
</evidence>
<dbReference type="RefSeq" id="WP_174403077.1">
    <property type="nucleotide sequence ID" value="NZ_CP046161.1"/>
</dbReference>
<evidence type="ECO:0000313" key="5">
    <source>
        <dbReference type="EMBL" id="QKO30230.1"/>
    </source>
</evidence>
<dbReference type="Gene3D" id="3.30.70.20">
    <property type="match status" value="1"/>
</dbReference>
<dbReference type="InterPro" id="IPR002500">
    <property type="entry name" value="PAPS_reduct_dom"/>
</dbReference>
<sequence>MYSYDWDPETGGLLLNSSPLGFSKEPRPVYYKELDILGFDKYWNYKKDDAYPYMWAEANNYIYRGRKVAKTKGGSVYTAPELILLEDPEPNGAPLRFVDIPAMVEKNRKIIETLAQDTIKKIYNTYIEYNNKVDVFYVAFSGGKDSVVALDLVQRALPHNKFKVLFGDTGMEFPDTYEVVNEIEKLCQKEKITFLRAKSDFDPEYTWRKFGPPSQTMRWCCSVHKSAPQILLLREVTQNSHFRGMAFTGIRGDESTSRSEYDDVSLGKKIKGQYSCHPILEWNSAELFSYIYENDLVLNEAYKKGNSRVGCLVCPLATSKNMFFKEQYYSESQRGSISTTTFNNIILETTAKELSSKDAVQEFMNIGGWKARRSGKELSFAKDFVTETFTKGALTIKLLRQQTDWREWLKTLGDIVYHDKSHIEIIYEKKSYLLAVQEKENETVFTVNLGSNTRKDIYFMSALKTVIRKSAYCIGCRVCEANCPHGFISIKNGVVKIDDRCVKCRKCHEVAHGCLVSDSLRLPKGERKMGSIDRYGNMGVEYSWVVEYFMLKDDFWTSSHKLGKNMVKNLRAFLNDSEVTIKGKFSGFGDVIEKIGITSVKAWALMACNLAYTSEFNWWIKHIEPSYSYTPDEIISMLDNAMSHNSRAHIVSAYKNIFISNTVLANEIGMGVCDYEIRKNKKYWNTVTRKYWVNPNPTVILYSLYKFAEACSDYYQFTLSRLMDFSVDSDGVSPAEIFCLDRNTMEKILTGLSVNHSDFITTQFNLDLDTITLNSEKTSADVLGLF</sequence>
<keyword evidence="3" id="KW-0411">Iron-sulfur</keyword>
<dbReference type="EMBL" id="CP046161">
    <property type="protein sequence ID" value="QKO30230.1"/>
    <property type="molecule type" value="Genomic_DNA"/>
</dbReference>
<dbReference type="PROSITE" id="PS51379">
    <property type="entry name" value="4FE4S_FER_2"/>
    <property type="match status" value="1"/>
</dbReference>
<dbReference type="Proteomes" id="UP000509623">
    <property type="component" value="Chromosome"/>
</dbReference>
<dbReference type="SUPFAM" id="SSF54862">
    <property type="entry name" value="4Fe-4S ferredoxins"/>
    <property type="match status" value="1"/>
</dbReference>
<gene>
    <name evidence="5" type="ORF">GKP14_03900</name>
</gene>
<dbReference type="Gene3D" id="3.40.50.620">
    <property type="entry name" value="HUPs"/>
    <property type="match status" value="1"/>
</dbReference>
<organism evidence="5 6">
    <name type="scientific">Caproicibacterium lactatifermentans</name>
    <dbReference type="NCBI Taxonomy" id="2666138"/>
    <lineage>
        <taxon>Bacteria</taxon>
        <taxon>Bacillati</taxon>
        <taxon>Bacillota</taxon>
        <taxon>Clostridia</taxon>
        <taxon>Eubacteriales</taxon>
        <taxon>Oscillospiraceae</taxon>
        <taxon>Caproicibacterium</taxon>
    </lineage>
</organism>
<evidence type="ECO:0000259" key="4">
    <source>
        <dbReference type="PROSITE" id="PS51379"/>
    </source>
</evidence>
<proteinExistence type="predicted"/>
<keyword evidence="2" id="KW-0408">Iron</keyword>
<evidence type="ECO:0000256" key="2">
    <source>
        <dbReference type="ARBA" id="ARBA00023004"/>
    </source>
</evidence>
<dbReference type="PANTHER" id="PTHR43196:SF2">
    <property type="entry name" value="PHOSPHOADENOSINE PHOSPHOSULFATE REDUCTASE"/>
    <property type="match status" value="1"/>
</dbReference>
<dbReference type="Pfam" id="PF01507">
    <property type="entry name" value="PAPS_reduct"/>
    <property type="match status" value="1"/>
</dbReference>
<evidence type="ECO:0000256" key="3">
    <source>
        <dbReference type="ARBA" id="ARBA00023014"/>
    </source>
</evidence>
<reference evidence="6" key="1">
    <citation type="submission" date="2019-11" db="EMBL/GenBank/DDBJ databases">
        <authorList>
            <person name="Ren C."/>
            <person name="Wang H."/>
            <person name="Xu Y."/>
        </authorList>
    </citation>
    <scope>NUCLEOTIDE SEQUENCE [LARGE SCALE GENOMIC DNA]</scope>
    <source>
        <strain evidence="6">JNU-WLY1368</strain>
    </source>
</reference>
<protein>
    <submittedName>
        <fullName evidence="5">Phosphoadenosine phosphosulfate reductase family protein</fullName>
    </submittedName>
</protein>
<dbReference type="PANTHER" id="PTHR43196">
    <property type="entry name" value="SULFATE ADENYLYLTRANSFERASE SUBUNIT 2"/>
    <property type="match status" value="1"/>
</dbReference>
<dbReference type="PROSITE" id="PS00198">
    <property type="entry name" value="4FE4S_FER_1"/>
    <property type="match status" value="1"/>
</dbReference>
<feature type="domain" description="4Fe-4S ferredoxin-type" evidence="4">
    <location>
        <begin position="463"/>
        <end position="493"/>
    </location>
</feature>
<dbReference type="InterPro" id="IPR017896">
    <property type="entry name" value="4Fe4S_Fe-S-bd"/>
</dbReference>
<evidence type="ECO:0000256" key="1">
    <source>
        <dbReference type="ARBA" id="ARBA00022723"/>
    </source>
</evidence>
<keyword evidence="1" id="KW-0479">Metal-binding</keyword>